<evidence type="ECO:0000313" key="5">
    <source>
        <dbReference type="EMBL" id="LAB46800.1"/>
    </source>
</evidence>
<dbReference type="PANTHER" id="PTHR22748:SF27">
    <property type="entry name" value="DNA-(APURINIC OR APYRIMIDINIC SITE) ENDONUCLEASE 2"/>
    <property type="match status" value="1"/>
</dbReference>
<accession>A0A2D4NM73</accession>
<protein>
    <recommendedName>
        <fullName evidence="6">Endonuclease/exonuclease/phosphatase domain-containing protein</fullName>
    </recommendedName>
</protein>
<reference evidence="5" key="1">
    <citation type="submission" date="2017-07" db="EMBL/GenBank/DDBJ databases">
        <authorList>
            <person name="Mikheyev A."/>
            <person name="Grau M."/>
        </authorList>
    </citation>
    <scope>NUCLEOTIDE SEQUENCE</scope>
    <source>
        <tissue evidence="5">Venom_gland</tissue>
    </source>
</reference>
<dbReference type="EMBL" id="IACN01006081">
    <property type="protein sequence ID" value="LAB46797.1"/>
    <property type="molecule type" value="Transcribed_RNA"/>
</dbReference>
<dbReference type="GO" id="GO:0005634">
    <property type="term" value="C:nucleus"/>
    <property type="evidence" value="ECO:0007669"/>
    <property type="project" value="TreeGrafter"/>
</dbReference>
<reference evidence="5" key="2">
    <citation type="submission" date="2017-11" db="EMBL/GenBank/DDBJ databases">
        <title>Coralsnake Venomics: Analyses of Venom Gland Transcriptomes and Proteomes of Six Brazilian Taxa.</title>
        <authorList>
            <person name="Aird S.D."/>
            <person name="Jorge da Silva N."/>
            <person name="Qiu L."/>
            <person name="Villar-Briones A."/>
            <person name="Aparecida-Saddi V."/>
            <person name="Campos-Telles M.P."/>
            <person name="Grau M."/>
            <person name="Mikheyev A.S."/>
        </authorList>
    </citation>
    <scope>NUCLEOTIDE SEQUENCE</scope>
    <source>
        <tissue evidence="5">Venom_gland</tissue>
    </source>
</reference>
<dbReference type="Gene3D" id="3.60.10.10">
    <property type="entry name" value="Endonuclease/exonuclease/phosphatase"/>
    <property type="match status" value="1"/>
</dbReference>
<dbReference type="InterPro" id="IPR036691">
    <property type="entry name" value="Endo/exonu/phosph_ase_sf"/>
</dbReference>
<evidence type="ECO:0000256" key="1">
    <source>
        <dbReference type="ARBA" id="ARBA00022723"/>
    </source>
</evidence>
<evidence type="ECO:0000256" key="4">
    <source>
        <dbReference type="PIRSR" id="PIRSR604808-2"/>
    </source>
</evidence>
<keyword evidence="1 4" id="KW-0479">Metal-binding</keyword>
<keyword evidence="3 4" id="KW-0460">Magnesium</keyword>
<dbReference type="EMBL" id="IACN01006082">
    <property type="protein sequence ID" value="LAB46800.1"/>
    <property type="molecule type" value="Transcribed_RNA"/>
</dbReference>
<sequence length="115" mass="13689">MEEEIKLMSININRLNTAIERKRTFSKLEKLKLDIIYLQEVHIKKQHSKELDHPKIGKLYTSLPQQSKRRVALYIKETINAKQIFMDEEGRVLIVEIMMNYKQILFVAIYALNNN</sequence>
<evidence type="ECO:0000256" key="2">
    <source>
        <dbReference type="ARBA" id="ARBA00022801"/>
    </source>
</evidence>
<organism evidence="5">
    <name type="scientific">Micrurus surinamensis</name>
    <name type="common">Surinam coral snake</name>
    <dbReference type="NCBI Taxonomy" id="129470"/>
    <lineage>
        <taxon>Eukaryota</taxon>
        <taxon>Metazoa</taxon>
        <taxon>Chordata</taxon>
        <taxon>Craniata</taxon>
        <taxon>Vertebrata</taxon>
        <taxon>Euteleostomi</taxon>
        <taxon>Lepidosauria</taxon>
        <taxon>Squamata</taxon>
        <taxon>Bifurcata</taxon>
        <taxon>Unidentata</taxon>
        <taxon>Episquamata</taxon>
        <taxon>Toxicofera</taxon>
        <taxon>Serpentes</taxon>
        <taxon>Colubroidea</taxon>
        <taxon>Elapidae</taxon>
        <taxon>Elapinae</taxon>
        <taxon>Micrurus</taxon>
    </lineage>
</organism>
<proteinExistence type="predicted"/>
<evidence type="ECO:0008006" key="6">
    <source>
        <dbReference type="Google" id="ProtNLM"/>
    </source>
</evidence>
<dbReference type="InterPro" id="IPR004808">
    <property type="entry name" value="AP_endonuc_1"/>
</dbReference>
<keyword evidence="2" id="KW-0378">Hydrolase</keyword>
<dbReference type="GO" id="GO:0008081">
    <property type="term" value="F:phosphoric diester hydrolase activity"/>
    <property type="evidence" value="ECO:0007669"/>
    <property type="project" value="TreeGrafter"/>
</dbReference>
<comment type="cofactor">
    <cofactor evidence="4">
        <name>Mg(2+)</name>
        <dbReference type="ChEBI" id="CHEBI:18420"/>
    </cofactor>
    <cofactor evidence="4">
        <name>Mn(2+)</name>
        <dbReference type="ChEBI" id="CHEBI:29035"/>
    </cofactor>
    <text evidence="4">Probably binds two magnesium or manganese ions per subunit.</text>
</comment>
<dbReference type="AlphaFoldDB" id="A0A2D4NM73"/>
<evidence type="ECO:0000256" key="3">
    <source>
        <dbReference type="ARBA" id="ARBA00022842"/>
    </source>
</evidence>
<dbReference type="GO" id="GO:0008311">
    <property type="term" value="F:double-stranded DNA 3'-5' DNA exonuclease activity"/>
    <property type="evidence" value="ECO:0007669"/>
    <property type="project" value="TreeGrafter"/>
</dbReference>
<dbReference type="SUPFAM" id="SSF56219">
    <property type="entry name" value="DNase I-like"/>
    <property type="match status" value="1"/>
</dbReference>
<name>A0A2D4NM73_MICSU</name>
<keyword evidence="4" id="KW-0464">Manganese</keyword>
<dbReference type="GO" id="GO:0006284">
    <property type="term" value="P:base-excision repair"/>
    <property type="evidence" value="ECO:0007669"/>
    <property type="project" value="TreeGrafter"/>
</dbReference>
<dbReference type="PANTHER" id="PTHR22748">
    <property type="entry name" value="AP ENDONUCLEASE"/>
    <property type="match status" value="1"/>
</dbReference>
<dbReference type="GO" id="GO:0046872">
    <property type="term" value="F:metal ion binding"/>
    <property type="evidence" value="ECO:0007669"/>
    <property type="project" value="UniProtKB-KW"/>
</dbReference>
<feature type="binding site" evidence="4">
    <location>
        <position position="11"/>
    </location>
    <ligand>
        <name>Mg(2+)</name>
        <dbReference type="ChEBI" id="CHEBI:18420"/>
        <label>1</label>
    </ligand>
</feature>
<feature type="binding site" evidence="4">
    <location>
        <position position="40"/>
    </location>
    <ligand>
        <name>Mg(2+)</name>
        <dbReference type="ChEBI" id="CHEBI:18420"/>
        <label>1</label>
    </ligand>
</feature>
<dbReference type="GO" id="GO:0003906">
    <property type="term" value="F:DNA-(apurinic or apyrimidinic site) endonuclease activity"/>
    <property type="evidence" value="ECO:0007669"/>
    <property type="project" value="TreeGrafter"/>
</dbReference>